<dbReference type="EMBL" id="CAFZ01000234">
    <property type="protein sequence ID" value="CCA73547.1"/>
    <property type="molecule type" value="Genomic_DNA"/>
</dbReference>
<dbReference type="Proteomes" id="UP000007148">
    <property type="component" value="Unassembled WGS sequence"/>
</dbReference>
<proteinExistence type="predicted"/>
<name>G4TQF4_SERID</name>
<protein>
    <submittedName>
        <fullName evidence="1">Uncharacterized protein</fullName>
    </submittedName>
</protein>
<dbReference type="HOGENOM" id="CLU_2210989_0_0_1"/>
<accession>G4TQF4</accession>
<dbReference type="AlphaFoldDB" id="G4TQF4"/>
<evidence type="ECO:0000313" key="2">
    <source>
        <dbReference type="Proteomes" id="UP000007148"/>
    </source>
</evidence>
<comment type="caution">
    <text evidence="1">The sequence shown here is derived from an EMBL/GenBank/DDBJ whole genome shotgun (WGS) entry which is preliminary data.</text>
</comment>
<sequence length="107" mass="12082">MEYFFTLELFASQITEEKQGPEDSETSTKSGDEVYRYLACKESLADNPEIGSLRWLAIWPAISITPVYAGYFDSFSLYKLFSKLAASPQIEILQSCDGHHAPYQSVL</sequence>
<evidence type="ECO:0000313" key="1">
    <source>
        <dbReference type="EMBL" id="CCA73547.1"/>
    </source>
</evidence>
<gene>
    <name evidence="1" type="ORF">PIIN_07500</name>
</gene>
<organism evidence="1 2">
    <name type="scientific">Serendipita indica (strain DSM 11827)</name>
    <name type="common">Root endophyte fungus</name>
    <name type="synonym">Piriformospora indica</name>
    <dbReference type="NCBI Taxonomy" id="1109443"/>
    <lineage>
        <taxon>Eukaryota</taxon>
        <taxon>Fungi</taxon>
        <taxon>Dikarya</taxon>
        <taxon>Basidiomycota</taxon>
        <taxon>Agaricomycotina</taxon>
        <taxon>Agaricomycetes</taxon>
        <taxon>Sebacinales</taxon>
        <taxon>Serendipitaceae</taxon>
        <taxon>Serendipita</taxon>
    </lineage>
</organism>
<dbReference type="InParanoid" id="G4TQF4"/>
<reference evidence="1 2" key="1">
    <citation type="journal article" date="2011" name="PLoS Pathog.">
        <title>Endophytic Life Strategies Decoded by Genome and Transcriptome Analyses of the Mutualistic Root Symbiont Piriformospora indica.</title>
        <authorList>
            <person name="Zuccaro A."/>
            <person name="Lahrmann U."/>
            <person name="Guldener U."/>
            <person name="Langen G."/>
            <person name="Pfiffi S."/>
            <person name="Biedenkopf D."/>
            <person name="Wong P."/>
            <person name="Samans B."/>
            <person name="Grimm C."/>
            <person name="Basiewicz M."/>
            <person name="Murat C."/>
            <person name="Martin F."/>
            <person name="Kogel K.H."/>
        </authorList>
    </citation>
    <scope>NUCLEOTIDE SEQUENCE [LARGE SCALE GENOMIC DNA]</scope>
    <source>
        <strain evidence="1 2">DSM 11827</strain>
    </source>
</reference>
<keyword evidence="2" id="KW-1185">Reference proteome</keyword>